<reference evidence="1" key="1">
    <citation type="journal article" date="2014" name="Int. J. Syst. Evol. Microbiol.">
        <title>Complete genome sequence of Corynebacterium casei LMG S-19264T (=DSM 44701T), isolated from a smear-ripened cheese.</title>
        <authorList>
            <consortium name="US DOE Joint Genome Institute (JGI-PGF)"/>
            <person name="Walter F."/>
            <person name="Albersmeier A."/>
            <person name="Kalinowski J."/>
            <person name="Ruckert C."/>
        </authorList>
    </citation>
    <scope>NUCLEOTIDE SEQUENCE</scope>
    <source>
        <strain evidence="1">JCM 15325</strain>
    </source>
</reference>
<proteinExistence type="predicted"/>
<reference evidence="1" key="2">
    <citation type="submission" date="2020-09" db="EMBL/GenBank/DDBJ databases">
        <authorList>
            <person name="Sun Q."/>
            <person name="Ohkuma M."/>
        </authorList>
    </citation>
    <scope>NUCLEOTIDE SEQUENCE</scope>
    <source>
        <strain evidence="1">JCM 15325</strain>
    </source>
</reference>
<name>A0A917S308_9BACL</name>
<dbReference type="Proteomes" id="UP000654670">
    <property type="component" value="Unassembled WGS sequence"/>
</dbReference>
<accession>A0A917S308</accession>
<evidence type="ECO:0000313" key="2">
    <source>
        <dbReference type="Proteomes" id="UP000654670"/>
    </source>
</evidence>
<dbReference type="RefSeq" id="WP_188802364.1">
    <property type="nucleotide sequence ID" value="NZ_BMOK01000005.1"/>
</dbReference>
<dbReference type="AlphaFoldDB" id="A0A917S308"/>
<gene>
    <name evidence="1" type="ORF">GCM10007968_13810</name>
</gene>
<organism evidence="1 2">
    <name type="scientific">Sporolactobacillus putidus</name>
    <dbReference type="NCBI Taxonomy" id="492735"/>
    <lineage>
        <taxon>Bacteria</taxon>
        <taxon>Bacillati</taxon>
        <taxon>Bacillota</taxon>
        <taxon>Bacilli</taxon>
        <taxon>Bacillales</taxon>
        <taxon>Sporolactobacillaceae</taxon>
        <taxon>Sporolactobacillus</taxon>
    </lineage>
</organism>
<sequence length="59" mass="6670">MDAAVKKIEKRMDKLNAAFNELSDYSQQKKKINSLAQPSIVGKFYIASAPPWVSRRRGS</sequence>
<comment type="caution">
    <text evidence="1">The sequence shown here is derived from an EMBL/GenBank/DDBJ whole genome shotgun (WGS) entry which is preliminary data.</text>
</comment>
<evidence type="ECO:0000313" key="1">
    <source>
        <dbReference type="EMBL" id="GGL50807.1"/>
    </source>
</evidence>
<dbReference type="EMBL" id="BMOK01000005">
    <property type="protein sequence ID" value="GGL50807.1"/>
    <property type="molecule type" value="Genomic_DNA"/>
</dbReference>
<keyword evidence="2" id="KW-1185">Reference proteome</keyword>
<protein>
    <submittedName>
        <fullName evidence="1">Uncharacterized protein</fullName>
    </submittedName>
</protein>